<dbReference type="Gene3D" id="1.10.3210.10">
    <property type="entry name" value="Hypothetical protein af1432"/>
    <property type="match status" value="1"/>
</dbReference>
<name>A0A1N6PVC9_9BACI</name>
<accession>A0A1N6PVC9</accession>
<dbReference type="SUPFAM" id="SSF141868">
    <property type="entry name" value="EAL domain-like"/>
    <property type="match status" value="1"/>
</dbReference>
<gene>
    <name evidence="3" type="ORF">B1B05_03160</name>
    <name evidence="4" type="ORF">SAMN05443094_101651</name>
</gene>
<proteinExistence type="predicted"/>
<keyword evidence="6" id="KW-1185">Reference proteome</keyword>
<dbReference type="InterPro" id="IPR035919">
    <property type="entry name" value="EAL_sf"/>
</dbReference>
<evidence type="ECO:0000259" key="1">
    <source>
        <dbReference type="PROSITE" id="PS50883"/>
    </source>
</evidence>
<evidence type="ECO:0000313" key="6">
    <source>
        <dbReference type="Proteomes" id="UP000215545"/>
    </source>
</evidence>
<reference evidence="6" key="2">
    <citation type="submission" date="2017-03" db="EMBL/GenBank/DDBJ databases">
        <title>Bacillus sp. V-88(T) DSM27956, whole genome shotgun sequencing project.</title>
        <authorList>
            <person name="Dastager S.G."/>
            <person name="Neurgaonkar P.S."/>
            <person name="Dharne M.S."/>
        </authorList>
    </citation>
    <scope>NUCLEOTIDE SEQUENCE [LARGE SCALE GENOMIC DNA]</scope>
    <source>
        <strain evidence="6">DSM 25145</strain>
    </source>
</reference>
<dbReference type="InterPro" id="IPR001633">
    <property type="entry name" value="EAL_dom"/>
</dbReference>
<dbReference type="OrthoDB" id="9804751at2"/>
<dbReference type="InterPro" id="IPR052340">
    <property type="entry name" value="RNase_Y/CdgJ"/>
</dbReference>
<dbReference type="SMART" id="SM00052">
    <property type="entry name" value="EAL"/>
    <property type="match status" value="1"/>
</dbReference>
<dbReference type="Proteomes" id="UP000186385">
    <property type="component" value="Unassembled WGS sequence"/>
</dbReference>
<evidence type="ECO:0000313" key="3">
    <source>
        <dbReference type="EMBL" id="OXS80495.1"/>
    </source>
</evidence>
<dbReference type="PANTHER" id="PTHR33525:SF4">
    <property type="entry name" value="CYCLIC DI-GMP PHOSPHODIESTERASE CDGJ"/>
    <property type="match status" value="1"/>
</dbReference>
<sequence>MDIFMARQPIFDAQENVFAYELLYRNSELNAFPDISRDQATIEVLVHSFVTVGVDKIAHGRPCFINFTEALLQQRIAENFNPNHVVIEVLEDVPITPELISTLRTLKWQGYSIALDDFVMEEHVELYDELFMLTTYIKVDFMNSTRLQRLMIEKKVQKQFPHIRLLAEKVETREEFEQAKRSGYSLFQGYFFSKPQLIRSADMPSSVVSYFHLSQLLKQDDADIEDVCRIIEKDVPLSYNLLKLVNSPALRTKATIKSIRQAIMMLGFIELSKWLYVLALREIKRSDDSGRSNEIMASALFRAKACELLAKSTQAGNASEFFLAGMFSLVDVLMNKEMSDILAQVPLSDTVKETLLDADTIITPFLRLVRAMDEVNWHAIEEKAAELHIGSGLLQQIYEEARQWSNEVTDYAAEETHTSL</sequence>
<dbReference type="Pfam" id="PF08668">
    <property type="entry name" value="HDOD"/>
    <property type="match status" value="1"/>
</dbReference>
<dbReference type="PROSITE" id="PS50883">
    <property type="entry name" value="EAL"/>
    <property type="match status" value="1"/>
</dbReference>
<evidence type="ECO:0000313" key="4">
    <source>
        <dbReference type="EMBL" id="SIQ08314.1"/>
    </source>
</evidence>
<dbReference type="AlphaFoldDB" id="A0A1N6PVC9"/>
<feature type="domain" description="EAL" evidence="1">
    <location>
        <begin position="1"/>
        <end position="209"/>
    </location>
</feature>
<dbReference type="PANTHER" id="PTHR33525">
    <property type="match status" value="1"/>
</dbReference>
<reference evidence="3" key="3">
    <citation type="submission" date="2017-03" db="EMBL/GenBank/DDBJ databases">
        <authorList>
            <person name="Dastager S.G."/>
            <person name="Neurgaonkar P.S."/>
            <person name="Dharne M.S."/>
        </authorList>
    </citation>
    <scope>NUCLEOTIDE SEQUENCE</scope>
    <source>
        <strain evidence="3">DSM 25145</strain>
    </source>
</reference>
<dbReference type="InterPro" id="IPR014408">
    <property type="entry name" value="dGMP_Pdiesterase_EAL/HD-GYP"/>
</dbReference>
<feature type="domain" description="HDOD" evidence="2">
    <location>
        <begin position="203"/>
        <end position="393"/>
    </location>
</feature>
<dbReference type="Gene3D" id="3.20.20.450">
    <property type="entry name" value="EAL domain"/>
    <property type="match status" value="1"/>
</dbReference>
<organism evidence="4 5">
    <name type="scientific">Domibacillus enclensis</name>
    <dbReference type="NCBI Taxonomy" id="1017273"/>
    <lineage>
        <taxon>Bacteria</taxon>
        <taxon>Bacillati</taxon>
        <taxon>Bacillota</taxon>
        <taxon>Bacilli</taxon>
        <taxon>Bacillales</taxon>
        <taxon>Bacillaceae</taxon>
        <taxon>Domibacillus</taxon>
    </lineage>
</organism>
<dbReference type="RefSeq" id="WP_045849769.1">
    <property type="nucleotide sequence ID" value="NZ_FTLX01000001.1"/>
</dbReference>
<dbReference type="InterPro" id="IPR013976">
    <property type="entry name" value="HDOD"/>
</dbReference>
<dbReference type="PIRSF" id="PIRSF003180">
    <property type="entry name" value="DiGMPpdiest_YuxH"/>
    <property type="match status" value="1"/>
</dbReference>
<dbReference type="EMBL" id="MWSK01000001">
    <property type="protein sequence ID" value="OXS80495.1"/>
    <property type="molecule type" value="Genomic_DNA"/>
</dbReference>
<dbReference type="Pfam" id="PF00563">
    <property type="entry name" value="EAL"/>
    <property type="match status" value="1"/>
</dbReference>
<dbReference type="STRING" id="1017273.SAMN05443094_101651"/>
<dbReference type="Proteomes" id="UP000215545">
    <property type="component" value="Unassembled WGS sequence"/>
</dbReference>
<dbReference type="PROSITE" id="PS51833">
    <property type="entry name" value="HDOD"/>
    <property type="match status" value="1"/>
</dbReference>
<dbReference type="EMBL" id="FTLX01000001">
    <property type="protein sequence ID" value="SIQ08314.1"/>
    <property type="molecule type" value="Genomic_DNA"/>
</dbReference>
<evidence type="ECO:0000313" key="5">
    <source>
        <dbReference type="Proteomes" id="UP000186385"/>
    </source>
</evidence>
<reference evidence="4 5" key="1">
    <citation type="submission" date="2017-01" db="EMBL/GenBank/DDBJ databases">
        <authorList>
            <person name="Mah S.A."/>
            <person name="Swanson W.J."/>
            <person name="Moy G.W."/>
            <person name="Vacquier V.D."/>
        </authorList>
    </citation>
    <scope>NUCLEOTIDE SEQUENCE [LARGE SCALE GENOMIC DNA]</scope>
    <source>
        <strain evidence="4 5">NIO-1016</strain>
    </source>
</reference>
<evidence type="ECO:0000259" key="2">
    <source>
        <dbReference type="PROSITE" id="PS51833"/>
    </source>
</evidence>
<protein>
    <submittedName>
        <fullName evidence="4">EAL and modified HD-GYP domain-containing signal transduction protein</fullName>
    </submittedName>
    <submittedName>
        <fullName evidence="3">EAL domain-containing protein</fullName>
    </submittedName>
</protein>
<dbReference type="SUPFAM" id="SSF109604">
    <property type="entry name" value="HD-domain/PDEase-like"/>
    <property type="match status" value="1"/>
</dbReference>